<evidence type="ECO:0000313" key="2">
    <source>
        <dbReference type="EMBL" id="AWH86369.1"/>
    </source>
</evidence>
<dbReference type="Proteomes" id="UP000244929">
    <property type="component" value="Chromosome"/>
</dbReference>
<protein>
    <recommendedName>
        <fullName evidence="4">T9SS C-terminal target domain-containing protein</fullName>
    </recommendedName>
</protein>
<keyword evidence="3" id="KW-1185">Reference proteome</keyword>
<sequence>MKKIITLLLMFTCVFLNAQNTVPTIEWAKTIGSGMDEGDGSWDILPLEDGGYMVTGQQWLGDITSEVGQLDYWVARLDAGGAIVWQKTYGGSQSDQIKRIVKSPDGGYLLAGISQSSDGDVGGHYGQDTYLDWWIIKINDSGDIMWQKNLGGTGNEYLYDAIVTSDGGYILLGTSASNDGDVIGNHNFAGFATDGWIMKVSVAGDIEWQRCYGGFGTTTLTSIQPTPDGGYVIVGETEALGGDVPQTAHGLLDSWMIKTDSAGAIQWSKLFGGSGIDSFVSVKLTESGNYITAGFTDSNDGDISFNHTAPGSWKLRDVWVVELDGDGNIVWEKTYGGTGNEAAYQILLTADCGYALGGFYLYDSFEGQPNRSDPLASTLVPSDGFLMRIGLDGELAWVKTMGDIKMIKYGTLP</sequence>
<dbReference type="PANTHER" id="PTHR42754">
    <property type="entry name" value="ENDOGLUCANASE"/>
    <property type="match status" value="1"/>
</dbReference>
<evidence type="ECO:0008006" key="4">
    <source>
        <dbReference type="Google" id="ProtNLM"/>
    </source>
</evidence>
<evidence type="ECO:0000256" key="1">
    <source>
        <dbReference type="SAM" id="SignalP"/>
    </source>
</evidence>
<reference evidence="2 3" key="1">
    <citation type="submission" date="2018-04" db="EMBL/GenBank/DDBJ databases">
        <title>Genome sequencing of Flavobacterium sp. HYN0059.</title>
        <authorList>
            <person name="Yi H."/>
            <person name="Baek C."/>
        </authorList>
    </citation>
    <scope>NUCLEOTIDE SEQUENCE [LARGE SCALE GENOMIC DNA]</scope>
    <source>
        <strain evidence="2 3">HYN0059</strain>
    </source>
</reference>
<evidence type="ECO:0000313" key="3">
    <source>
        <dbReference type="Proteomes" id="UP000244929"/>
    </source>
</evidence>
<feature type="signal peptide" evidence="1">
    <location>
        <begin position="1"/>
        <end position="18"/>
    </location>
</feature>
<organism evidence="2 3">
    <name type="scientific">Flavobacterium album</name>
    <dbReference type="NCBI Taxonomy" id="2175091"/>
    <lineage>
        <taxon>Bacteria</taxon>
        <taxon>Pseudomonadati</taxon>
        <taxon>Bacteroidota</taxon>
        <taxon>Flavobacteriia</taxon>
        <taxon>Flavobacteriales</taxon>
        <taxon>Flavobacteriaceae</taxon>
        <taxon>Flavobacterium</taxon>
    </lineage>
</organism>
<dbReference type="AlphaFoldDB" id="A0A2S1R1B0"/>
<keyword evidence="1" id="KW-0732">Signal</keyword>
<dbReference type="PANTHER" id="PTHR42754:SF1">
    <property type="entry name" value="LIPOPROTEIN"/>
    <property type="match status" value="1"/>
</dbReference>
<dbReference type="KEGG" id="falb:HYN59_15190"/>
<gene>
    <name evidence="2" type="ORF">HYN59_15190</name>
</gene>
<feature type="chain" id="PRO_5015595868" description="T9SS C-terminal target domain-containing protein" evidence="1">
    <location>
        <begin position="19"/>
        <end position="413"/>
    </location>
</feature>
<name>A0A2S1R1B0_9FLAO</name>
<proteinExistence type="predicted"/>
<accession>A0A2S1R1B0</accession>
<dbReference type="SUPFAM" id="SSF82171">
    <property type="entry name" value="DPP6 N-terminal domain-like"/>
    <property type="match status" value="1"/>
</dbReference>
<dbReference type="EMBL" id="CP029186">
    <property type="protein sequence ID" value="AWH86369.1"/>
    <property type="molecule type" value="Genomic_DNA"/>
</dbReference>